<dbReference type="RefSeq" id="WP_162318259.1">
    <property type="nucleotide sequence ID" value="NZ_JAHQXF010000002.1"/>
</dbReference>
<keyword evidence="4" id="KW-1185">Reference proteome</keyword>
<dbReference type="AlphaFoldDB" id="A0A8J7YFB1"/>
<keyword evidence="2" id="KW-0472">Membrane</keyword>
<evidence type="ECO:0000256" key="1">
    <source>
        <dbReference type="SAM" id="MobiDB-lite"/>
    </source>
</evidence>
<reference evidence="3 4" key="1">
    <citation type="submission" date="2021-06" db="EMBL/GenBank/DDBJ databases">
        <title>New haloarchaea isolates fom saline soil.</title>
        <authorList>
            <person name="Duran-Viseras A."/>
            <person name="Sanchez-Porro C.S."/>
            <person name="Ventosa A."/>
        </authorList>
    </citation>
    <scope>NUCLEOTIDE SEQUENCE [LARGE SCALE GENOMIC DNA]</scope>
    <source>
        <strain evidence="3 4">JCM 183640</strain>
    </source>
</reference>
<proteinExistence type="predicted"/>
<evidence type="ECO:0000256" key="2">
    <source>
        <dbReference type="SAM" id="Phobius"/>
    </source>
</evidence>
<dbReference type="EMBL" id="JAHQXF010000002">
    <property type="protein sequence ID" value="MBV0925433.1"/>
    <property type="molecule type" value="Genomic_DNA"/>
</dbReference>
<feature type="transmembrane region" description="Helical" evidence="2">
    <location>
        <begin position="50"/>
        <end position="68"/>
    </location>
</feature>
<feature type="transmembrane region" description="Helical" evidence="2">
    <location>
        <begin position="88"/>
        <end position="106"/>
    </location>
</feature>
<name>A0A8J7YFB1_9EURY</name>
<protein>
    <submittedName>
        <fullName evidence="3">Uncharacterized protein</fullName>
    </submittedName>
</protein>
<evidence type="ECO:0000313" key="3">
    <source>
        <dbReference type="EMBL" id="MBV0925433.1"/>
    </source>
</evidence>
<keyword evidence="2" id="KW-0812">Transmembrane</keyword>
<feature type="region of interest" description="Disordered" evidence="1">
    <location>
        <begin position="1"/>
        <end position="38"/>
    </location>
</feature>
<accession>A0A8J7YFB1</accession>
<evidence type="ECO:0000313" key="4">
    <source>
        <dbReference type="Proteomes" id="UP000766550"/>
    </source>
</evidence>
<keyword evidence="2" id="KW-1133">Transmembrane helix</keyword>
<dbReference type="OrthoDB" id="373856at2157"/>
<sequence>MRDANRTERSNREYGGGHHVEGDEIRGQSSSFSARSTQFRHAASEHPIELAVRLVAGITGILLITIAVERVTQPALAYDLLVLLQSPTGQWLTVMAFALVLLSCAVRSGMP</sequence>
<gene>
    <name evidence="3" type="ORF">KTS45_14595</name>
</gene>
<feature type="compositionally biased region" description="Polar residues" evidence="1">
    <location>
        <begin position="27"/>
        <end position="38"/>
    </location>
</feature>
<comment type="caution">
    <text evidence="3">The sequence shown here is derived from an EMBL/GenBank/DDBJ whole genome shotgun (WGS) entry which is preliminary data.</text>
</comment>
<organism evidence="3 4">
    <name type="scientific">Haloarcula limicola</name>
    <dbReference type="NCBI Taxonomy" id="1429915"/>
    <lineage>
        <taxon>Archaea</taxon>
        <taxon>Methanobacteriati</taxon>
        <taxon>Methanobacteriota</taxon>
        <taxon>Stenosarchaea group</taxon>
        <taxon>Halobacteria</taxon>
        <taxon>Halobacteriales</taxon>
        <taxon>Haloarculaceae</taxon>
        <taxon>Haloarcula</taxon>
    </lineage>
</organism>
<dbReference type="Proteomes" id="UP000766550">
    <property type="component" value="Unassembled WGS sequence"/>
</dbReference>
<feature type="compositionally biased region" description="Basic and acidic residues" evidence="1">
    <location>
        <begin position="1"/>
        <end position="26"/>
    </location>
</feature>